<comment type="cofactor">
    <cofactor evidence="1">
        <name>FAD</name>
        <dbReference type="ChEBI" id="CHEBI:57692"/>
    </cofactor>
</comment>
<name>A0A1I0A5U8_9GAMM</name>
<dbReference type="InterPro" id="IPR018168">
    <property type="entry name" value="Ubi_Hdrlase_CS"/>
</dbReference>
<evidence type="ECO:0000259" key="8">
    <source>
        <dbReference type="Pfam" id="PF01494"/>
    </source>
</evidence>
<dbReference type="InterPro" id="IPR010971">
    <property type="entry name" value="UbiH/COQ6"/>
</dbReference>
<dbReference type="Gene3D" id="3.50.50.60">
    <property type="entry name" value="FAD/NAD(P)-binding domain"/>
    <property type="match status" value="2"/>
</dbReference>
<evidence type="ECO:0000256" key="3">
    <source>
        <dbReference type="ARBA" id="ARBA00005349"/>
    </source>
</evidence>
<evidence type="ECO:0000256" key="7">
    <source>
        <dbReference type="ARBA" id="ARBA00023033"/>
    </source>
</evidence>
<keyword evidence="10" id="KW-1185">Reference proteome</keyword>
<keyword evidence="5" id="KW-0274">FAD</keyword>
<dbReference type="InterPro" id="IPR036188">
    <property type="entry name" value="FAD/NAD-bd_sf"/>
</dbReference>
<dbReference type="UniPathway" id="UPA00232"/>
<dbReference type="NCBIfam" id="TIGR01988">
    <property type="entry name" value="Ubi-OHases"/>
    <property type="match status" value="1"/>
</dbReference>
<gene>
    <name evidence="9" type="ORF">SAMN02583745_00801</name>
</gene>
<comment type="pathway">
    <text evidence="2">Cofactor biosynthesis; ubiquinone biosynthesis.</text>
</comment>
<sequence length="407" mass="45322">MRVVIVGGAMSGATMALALSKLTNGMLEIDVIEANLLDEQMHPGFDARAIAIADGTCKKLKKLNLWPHFSENSTFIKKVIVSDRGHLGRVEMNSEEHHVNALGHVVSLYDVGRSLWQSIKENEHIKIWAPYTIKSITRTQTKAKIELIEKRQIDAIKEPNLEPYSDIVIEADLIIAADGTNSKVAELLRFDKYVREYNQHGLIANIETSIEHAGQAFELFTDEGPLALLPMTDNRSTLVWCAKPETIASKMHLTDEAFLNDLQAHFGWRLGKLIKTGKRYSYPLNLTACSLPISHRTVLIGNAAQTLHPIAGQGFNLGMRDINTLAYLVADAVKSGRDIGEYSLLNNYLKQRQQDRERVIALTTRLVETFSTNSFGFVVGRNIGLSLLSQNPVLKGQIARQALGWVN</sequence>
<evidence type="ECO:0000256" key="5">
    <source>
        <dbReference type="ARBA" id="ARBA00022827"/>
    </source>
</evidence>
<dbReference type="RefSeq" id="WP_093318005.1">
    <property type="nucleotide sequence ID" value="NZ_FOHV01000005.1"/>
</dbReference>
<comment type="similarity">
    <text evidence="3">Belongs to the UbiH/COQ6 family.</text>
</comment>
<organism evidence="9 10">
    <name type="scientific">Thorsellia anophelis DSM 18579</name>
    <dbReference type="NCBI Taxonomy" id="1123402"/>
    <lineage>
        <taxon>Bacteria</taxon>
        <taxon>Pseudomonadati</taxon>
        <taxon>Pseudomonadota</taxon>
        <taxon>Gammaproteobacteria</taxon>
        <taxon>Enterobacterales</taxon>
        <taxon>Thorselliaceae</taxon>
        <taxon>Thorsellia</taxon>
    </lineage>
</organism>
<protein>
    <submittedName>
        <fullName evidence="9">2-octaprenyl-6-methoxyphenol hydroxylase</fullName>
    </submittedName>
</protein>
<dbReference type="PANTHER" id="PTHR43876:SF8">
    <property type="entry name" value="2-OCTAPRENYL-6-METHOXYPHENOL HYDROXYLASE"/>
    <property type="match status" value="1"/>
</dbReference>
<evidence type="ECO:0000256" key="1">
    <source>
        <dbReference type="ARBA" id="ARBA00001974"/>
    </source>
</evidence>
<evidence type="ECO:0000256" key="6">
    <source>
        <dbReference type="ARBA" id="ARBA00023002"/>
    </source>
</evidence>
<dbReference type="OrthoDB" id="9769565at2"/>
<dbReference type="GO" id="GO:0008681">
    <property type="term" value="F:2-octaprenyl-6-methoxyphenol hydroxylase activity"/>
    <property type="evidence" value="ECO:0007669"/>
    <property type="project" value="InterPro"/>
</dbReference>
<dbReference type="PANTHER" id="PTHR43876">
    <property type="entry name" value="UBIQUINONE BIOSYNTHESIS MONOOXYGENASE COQ6, MITOCHONDRIAL"/>
    <property type="match status" value="1"/>
</dbReference>
<keyword evidence="7" id="KW-0503">Monooxygenase</keyword>
<reference evidence="10" key="1">
    <citation type="submission" date="2016-10" db="EMBL/GenBank/DDBJ databases">
        <authorList>
            <person name="Varghese N."/>
            <person name="Submissions S."/>
        </authorList>
    </citation>
    <scope>NUCLEOTIDE SEQUENCE [LARGE SCALE GENOMIC DNA]</scope>
    <source>
        <strain evidence="10">DSM 18579</strain>
    </source>
</reference>
<evidence type="ECO:0000256" key="2">
    <source>
        <dbReference type="ARBA" id="ARBA00004749"/>
    </source>
</evidence>
<dbReference type="NCBIfam" id="TIGR01984">
    <property type="entry name" value="UbiH"/>
    <property type="match status" value="1"/>
</dbReference>
<evidence type="ECO:0000256" key="4">
    <source>
        <dbReference type="ARBA" id="ARBA00022630"/>
    </source>
</evidence>
<dbReference type="Pfam" id="PF01494">
    <property type="entry name" value="FAD_binding_3"/>
    <property type="match status" value="1"/>
</dbReference>
<dbReference type="PROSITE" id="PS01304">
    <property type="entry name" value="UBIH"/>
    <property type="match status" value="1"/>
</dbReference>
<dbReference type="GO" id="GO:0071949">
    <property type="term" value="F:FAD binding"/>
    <property type="evidence" value="ECO:0007669"/>
    <property type="project" value="InterPro"/>
</dbReference>
<dbReference type="PRINTS" id="PR00420">
    <property type="entry name" value="RNGMNOXGNASE"/>
</dbReference>
<dbReference type="GO" id="GO:0006744">
    <property type="term" value="P:ubiquinone biosynthetic process"/>
    <property type="evidence" value="ECO:0007669"/>
    <property type="project" value="UniProtKB-UniPathway"/>
</dbReference>
<dbReference type="STRING" id="1123402.SAMN02583745_00801"/>
<accession>A0A1I0A5U8</accession>
<evidence type="ECO:0000313" key="10">
    <source>
        <dbReference type="Proteomes" id="UP000242642"/>
    </source>
</evidence>
<dbReference type="EMBL" id="FOHV01000005">
    <property type="protein sequence ID" value="SES89521.1"/>
    <property type="molecule type" value="Genomic_DNA"/>
</dbReference>
<keyword evidence="6" id="KW-0560">Oxidoreductase</keyword>
<dbReference type="AlphaFoldDB" id="A0A1I0A5U8"/>
<dbReference type="InterPro" id="IPR002938">
    <property type="entry name" value="FAD-bd"/>
</dbReference>
<evidence type="ECO:0000313" key="9">
    <source>
        <dbReference type="EMBL" id="SES89521.1"/>
    </source>
</evidence>
<dbReference type="NCBIfam" id="NF004356">
    <property type="entry name" value="PRK05732.1"/>
    <property type="match status" value="1"/>
</dbReference>
<dbReference type="InterPro" id="IPR011295">
    <property type="entry name" value="UbiH"/>
</dbReference>
<dbReference type="Proteomes" id="UP000242642">
    <property type="component" value="Unassembled WGS sequence"/>
</dbReference>
<feature type="domain" description="FAD-binding" evidence="8">
    <location>
        <begin position="2"/>
        <end position="360"/>
    </location>
</feature>
<keyword evidence="4" id="KW-0285">Flavoprotein</keyword>
<dbReference type="SUPFAM" id="SSF51905">
    <property type="entry name" value="FAD/NAD(P)-binding domain"/>
    <property type="match status" value="1"/>
</dbReference>
<dbReference type="InterPro" id="IPR051205">
    <property type="entry name" value="UbiH/COQ6_monooxygenase"/>
</dbReference>
<proteinExistence type="inferred from homology"/>